<evidence type="ECO:0000259" key="12">
    <source>
        <dbReference type="PROSITE" id="PS51503"/>
    </source>
</evidence>
<evidence type="ECO:0000256" key="2">
    <source>
        <dbReference type="ARBA" id="ARBA00004325"/>
    </source>
</evidence>
<dbReference type="Pfam" id="PF04588">
    <property type="entry name" value="HIG_1_N"/>
    <property type="match status" value="1"/>
</dbReference>
<dbReference type="PANTHER" id="PTHR12297:SF3">
    <property type="entry name" value="HIG1 DOMAIN FAMILY MEMBER 1A"/>
    <property type="match status" value="1"/>
</dbReference>
<dbReference type="PANTHER" id="PTHR12297">
    <property type="entry name" value="HYPOXIA-INDUCBILE GENE 1 HIG1 -RELATED"/>
    <property type="match status" value="1"/>
</dbReference>
<keyword evidence="9" id="KW-0175">Coiled coil</keyword>
<evidence type="ECO:0000256" key="10">
    <source>
        <dbReference type="SAM" id="MobiDB-lite"/>
    </source>
</evidence>
<evidence type="ECO:0000256" key="9">
    <source>
        <dbReference type="SAM" id="Coils"/>
    </source>
</evidence>
<accession>A0AAE0K151</accession>
<evidence type="ECO:0000256" key="8">
    <source>
        <dbReference type="ARBA" id="ARBA00023136"/>
    </source>
</evidence>
<evidence type="ECO:0000256" key="6">
    <source>
        <dbReference type="ARBA" id="ARBA00022989"/>
    </source>
</evidence>
<feature type="compositionally biased region" description="Basic and acidic residues" evidence="10">
    <location>
        <begin position="173"/>
        <end position="184"/>
    </location>
</feature>
<keyword evidence="14" id="KW-1185">Reference proteome</keyword>
<dbReference type="Proteomes" id="UP001285441">
    <property type="component" value="Unassembled WGS sequence"/>
</dbReference>
<comment type="function">
    <text evidence="1">Cytochrome c oxidase subunit which plays a role in assembly of respiratory supercomplexes.</text>
</comment>
<dbReference type="PROSITE" id="PS51503">
    <property type="entry name" value="HIG1"/>
    <property type="match status" value="1"/>
</dbReference>
<feature type="region of interest" description="Disordered" evidence="10">
    <location>
        <begin position="173"/>
        <end position="221"/>
    </location>
</feature>
<comment type="similarity">
    <text evidence="3">Belongs to the RCF1 family.</text>
</comment>
<organism evidence="13 14">
    <name type="scientific">Podospora didyma</name>
    <dbReference type="NCBI Taxonomy" id="330526"/>
    <lineage>
        <taxon>Eukaryota</taxon>
        <taxon>Fungi</taxon>
        <taxon>Dikarya</taxon>
        <taxon>Ascomycota</taxon>
        <taxon>Pezizomycotina</taxon>
        <taxon>Sordariomycetes</taxon>
        <taxon>Sordariomycetidae</taxon>
        <taxon>Sordariales</taxon>
        <taxon>Podosporaceae</taxon>
        <taxon>Podospora</taxon>
    </lineage>
</organism>
<keyword evidence="7" id="KW-0496">Mitochondrion</keyword>
<proteinExistence type="inferred from homology"/>
<keyword evidence="8 11" id="KW-0472">Membrane</keyword>
<name>A0AAE0K151_9PEZI</name>
<reference evidence="13" key="1">
    <citation type="journal article" date="2023" name="Mol. Phylogenet. Evol.">
        <title>Genome-scale phylogeny and comparative genomics of the fungal order Sordariales.</title>
        <authorList>
            <person name="Hensen N."/>
            <person name="Bonometti L."/>
            <person name="Westerberg I."/>
            <person name="Brannstrom I.O."/>
            <person name="Guillou S."/>
            <person name="Cros-Aarteil S."/>
            <person name="Calhoun S."/>
            <person name="Haridas S."/>
            <person name="Kuo A."/>
            <person name="Mondo S."/>
            <person name="Pangilinan J."/>
            <person name="Riley R."/>
            <person name="LaButti K."/>
            <person name="Andreopoulos B."/>
            <person name="Lipzen A."/>
            <person name="Chen C."/>
            <person name="Yan M."/>
            <person name="Daum C."/>
            <person name="Ng V."/>
            <person name="Clum A."/>
            <person name="Steindorff A."/>
            <person name="Ohm R.A."/>
            <person name="Martin F."/>
            <person name="Silar P."/>
            <person name="Natvig D.O."/>
            <person name="Lalanne C."/>
            <person name="Gautier V."/>
            <person name="Ament-Velasquez S.L."/>
            <person name="Kruys A."/>
            <person name="Hutchinson M.I."/>
            <person name="Powell A.J."/>
            <person name="Barry K."/>
            <person name="Miller A.N."/>
            <person name="Grigoriev I.V."/>
            <person name="Debuchy R."/>
            <person name="Gladieux P."/>
            <person name="Hiltunen Thoren M."/>
            <person name="Johannesson H."/>
        </authorList>
    </citation>
    <scope>NUCLEOTIDE SEQUENCE</scope>
    <source>
        <strain evidence="13">CBS 232.78</strain>
    </source>
</reference>
<comment type="caution">
    <text evidence="13">The sequence shown here is derived from an EMBL/GenBank/DDBJ whole genome shotgun (WGS) entry which is preliminary data.</text>
</comment>
<evidence type="ECO:0000256" key="1">
    <source>
        <dbReference type="ARBA" id="ARBA00002584"/>
    </source>
</evidence>
<evidence type="ECO:0000313" key="13">
    <source>
        <dbReference type="EMBL" id="KAK3367456.1"/>
    </source>
</evidence>
<comment type="subcellular location">
    <subcellularLocation>
        <location evidence="2">Mitochondrion membrane</location>
    </subcellularLocation>
</comment>
<evidence type="ECO:0000256" key="5">
    <source>
        <dbReference type="ARBA" id="ARBA00022692"/>
    </source>
</evidence>
<feature type="coiled-coil region" evidence="9">
    <location>
        <begin position="102"/>
        <end position="133"/>
    </location>
</feature>
<feature type="transmembrane region" description="Helical" evidence="11">
    <location>
        <begin position="34"/>
        <end position="53"/>
    </location>
</feature>
<evidence type="ECO:0000256" key="3">
    <source>
        <dbReference type="ARBA" id="ARBA00009366"/>
    </source>
</evidence>
<feature type="domain" description="HIG1" evidence="12">
    <location>
        <begin position="6"/>
        <end position="97"/>
    </location>
</feature>
<evidence type="ECO:0000256" key="11">
    <source>
        <dbReference type="SAM" id="Phobius"/>
    </source>
</evidence>
<dbReference type="EMBL" id="JAULSW010000011">
    <property type="protein sequence ID" value="KAK3367456.1"/>
    <property type="molecule type" value="Genomic_DNA"/>
</dbReference>
<dbReference type="AlphaFoldDB" id="A0AAE0K151"/>
<dbReference type="InterPro" id="IPR050355">
    <property type="entry name" value="RCF1"/>
</dbReference>
<evidence type="ECO:0000256" key="7">
    <source>
        <dbReference type="ARBA" id="ARBA00023128"/>
    </source>
</evidence>
<gene>
    <name evidence="13" type="ORF">B0H63DRAFT_529175</name>
</gene>
<feature type="compositionally biased region" description="Basic and acidic residues" evidence="10">
    <location>
        <begin position="211"/>
        <end position="221"/>
    </location>
</feature>
<keyword evidence="5 11" id="KW-0812">Transmembrane</keyword>
<evidence type="ECO:0000256" key="4">
    <source>
        <dbReference type="ARBA" id="ARBA00011565"/>
    </source>
</evidence>
<evidence type="ECO:0000313" key="14">
    <source>
        <dbReference type="Proteomes" id="UP001285441"/>
    </source>
</evidence>
<protein>
    <submittedName>
        <fullName evidence="13">Hypoxia induced protein conserved region-domain-containing protein</fullName>
    </submittedName>
</protein>
<reference evidence="13" key="2">
    <citation type="submission" date="2023-06" db="EMBL/GenBank/DDBJ databases">
        <authorList>
            <consortium name="Lawrence Berkeley National Laboratory"/>
            <person name="Haridas S."/>
            <person name="Hensen N."/>
            <person name="Bonometti L."/>
            <person name="Westerberg I."/>
            <person name="Brannstrom I.O."/>
            <person name="Guillou S."/>
            <person name="Cros-Aarteil S."/>
            <person name="Calhoun S."/>
            <person name="Kuo A."/>
            <person name="Mondo S."/>
            <person name="Pangilinan J."/>
            <person name="Riley R."/>
            <person name="LaButti K."/>
            <person name="Andreopoulos B."/>
            <person name="Lipzen A."/>
            <person name="Chen C."/>
            <person name="Yanf M."/>
            <person name="Daum C."/>
            <person name="Ng V."/>
            <person name="Clum A."/>
            <person name="Steindorff A."/>
            <person name="Ohm R."/>
            <person name="Martin F."/>
            <person name="Silar P."/>
            <person name="Natvig D."/>
            <person name="Lalanne C."/>
            <person name="Gautier V."/>
            <person name="Ament-velasquez S.L."/>
            <person name="Kruys A."/>
            <person name="Hutchinson M.I."/>
            <person name="Powell A.J."/>
            <person name="Barry K."/>
            <person name="Miller A.N."/>
            <person name="Grigoriev I.V."/>
            <person name="Debuchy R."/>
            <person name="Gladieux P."/>
            <person name="Thoren M.H."/>
            <person name="Johannesson H."/>
        </authorList>
    </citation>
    <scope>NUCLEOTIDE SEQUENCE</scope>
    <source>
        <strain evidence="13">CBS 232.78</strain>
    </source>
</reference>
<dbReference type="Gene3D" id="6.10.140.1320">
    <property type="match status" value="1"/>
</dbReference>
<dbReference type="InterPro" id="IPR007667">
    <property type="entry name" value="Hypoxia_induced_domain"/>
</dbReference>
<dbReference type="GO" id="GO:0031966">
    <property type="term" value="C:mitochondrial membrane"/>
    <property type="evidence" value="ECO:0007669"/>
    <property type="project" value="UniProtKB-SubCell"/>
</dbReference>
<keyword evidence="6 11" id="KW-1133">Transmembrane helix</keyword>
<comment type="subunit">
    <text evidence="4">Associates with the respiratory chain complex III/complex IV supercomplex.</text>
</comment>
<dbReference type="GO" id="GO:0097250">
    <property type="term" value="P:mitochondrial respirasome assembly"/>
    <property type="evidence" value="ECO:0007669"/>
    <property type="project" value="TreeGrafter"/>
</dbReference>
<feature type="transmembrane region" description="Helical" evidence="11">
    <location>
        <begin position="65"/>
        <end position="86"/>
    </location>
</feature>
<sequence>MSDRPMPSSFDGNPEFNKESGLQKITKKLKKEPLIPFGCLLTVAAFASAYRAMRRGDHNQVQKMFRARVAAQAFTVVCIVGGGLYYAEDRNKTKEIWKAQALKEEEEKRDKWIKELEARDAEDKALKERLDRRRQKAADRGSASAVTEAVAAQARAAFKSDKDARDVAEIEVRDQAASVEEKEGSGVLDTLGGWIGGSKKAPGDKPLAQEGAKDDADLSEK</sequence>